<evidence type="ECO:0000256" key="5">
    <source>
        <dbReference type="ARBA" id="ARBA00023049"/>
    </source>
</evidence>
<keyword evidence="5 6" id="KW-0482">Metalloprotease</keyword>
<dbReference type="GO" id="GO:0034982">
    <property type="term" value="P:mitochondrial protein processing"/>
    <property type="evidence" value="ECO:0007669"/>
    <property type="project" value="TreeGrafter"/>
</dbReference>
<evidence type="ECO:0000256" key="6">
    <source>
        <dbReference type="RuleBase" id="RU364057"/>
    </source>
</evidence>
<evidence type="ECO:0000256" key="4">
    <source>
        <dbReference type="ARBA" id="ARBA00022801"/>
    </source>
</evidence>
<dbReference type="OrthoDB" id="285308at2759"/>
<keyword evidence="8" id="KW-1185">Reference proteome</keyword>
<evidence type="ECO:0000256" key="2">
    <source>
        <dbReference type="ARBA" id="ARBA00022670"/>
    </source>
</evidence>
<proteinExistence type="inferred from homology"/>
<reference evidence="7" key="1">
    <citation type="submission" date="2021-02" db="EMBL/GenBank/DDBJ databases">
        <authorList>
            <person name="Nowell W R."/>
        </authorList>
    </citation>
    <scope>NUCLEOTIDE SEQUENCE</scope>
    <source>
        <strain evidence="7">Ploen Becks lab</strain>
    </source>
</reference>
<sequence length="308" mass="35859">MSDKQESDVPSDTRKSQDLYTNSAKDFRPNKFEDFGYFFYPQRFGNIVQPKWYEKFFSYGKSRELLNKSLCEQNVENCIEKHPGVKLLLSAMKSIGCEANILRHFSCEYCDKAVKGGFDPSTNQSILCYNTIENHSKDEVAKELMSSLLQSYDYCRAEYNMFDLRHLACTQIILCHNRVYEYEDCAEILSHELVHAFDYCRANIDVENNFHVACTEVRAANLTSCSVMDAIANDSALFHFKEAQKECVRRKAALSLQMVRNITEAEAYKAVDHVFDRCYNDTEPFGRRVLNENDCERAYRDRKRFGFN</sequence>
<accession>A0A813TP11</accession>
<organism evidence="7 8">
    <name type="scientific">Brachionus calyciflorus</name>
    <dbReference type="NCBI Taxonomy" id="104777"/>
    <lineage>
        <taxon>Eukaryota</taxon>
        <taxon>Metazoa</taxon>
        <taxon>Spiralia</taxon>
        <taxon>Gnathifera</taxon>
        <taxon>Rotifera</taxon>
        <taxon>Eurotatoria</taxon>
        <taxon>Monogononta</taxon>
        <taxon>Pseudotrocha</taxon>
        <taxon>Ploima</taxon>
        <taxon>Brachionidae</taxon>
        <taxon>Brachionus</taxon>
    </lineage>
</organism>
<keyword evidence="2 6" id="KW-0645">Protease</keyword>
<dbReference type="Pfam" id="PF09768">
    <property type="entry name" value="Peptidase_M76"/>
    <property type="match status" value="1"/>
</dbReference>
<dbReference type="PANTHER" id="PTHR21711">
    <property type="entry name" value="MITOCHONDRIAL INNER MEMBRANE PROTEASE"/>
    <property type="match status" value="1"/>
</dbReference>
<dbReference type="GO" id="GO:0046872">
    <property type="term" value="F:metal ion binding"/>
    <property type="evidence" value="ECO:0007669"/>
    <property type="project" value="UniProtKB-KW"/>
</dbReference>
<gene>
    <name evidence="7" type="ORF">OXX778_LOCUS7182</name>
</gene>
<dbReference type="EC" id="3.4.24.-" evidence="6"/>
<dbReference type="GO" id="GO:0004222">
    <property type="term" value="F:metalloendopeptidase activity"/>
    <property type="evidence" value="ECO:0007669"/>
    <property type="project" value="InterPro"/>
</dbReference>
<comment type="caution">
    <text evidence="7">The sequence shown here is derived from an EMBL/GenBank/DDBJ whole genome shotgun (WGS) entry which is preliminary data.</text>
</comment>
<protein>
    <recommendedName>
        <fullName evidence="6">Mitochondrial inner membrane protease ATP23</fullName>
        <ecNumber evidence="6">3.4.24.-</ecNumber>
    </recommendedName>
</protein>
<comment type="similarity">
    <text evidence="1 6">Belongs to the peptidase M76 family.</text>
</comment>
<dbReference type="Proteomes" id="UP000663879">
    <property type="component" value="Unassembled WGS sequence"/>
</dbReference>
<dbReference type="GO" id="GO:0033615">
    <property type="term" value="P:mitochondrial proton-transporting ATP synthase complex assembly"/>
    <property type="evidence" value="ECO:0007669"/>
    <property type="project" value="TreeGrafter"/>
</dbReference>
<evidence type="ECO:0000313" key="7">
    <source>
        <dbReference type="EMBL" id="CAF0815321.1"/>
    </source>
</evidence>
<dbReference type="PANTHER" id="PTHR21711:SF0">
    <property type="entry name" value="MITOCHONDRIAL INNER MEMBRANE PROTEASE ATP23 HOMOLOG"/>
    <property type="match status" value="1"/>
</dbReference>
<dbReference type="GO" id="GO:0005739">
    <property type="term" value="C:mitochondrion"/>
    <property type="evidence" value="ECO:0007669"/>
    <property type="project" value="GOC"/>
</dbReference>
<keyword evidence="3 6" id="KW-0479">Metal-binding</keyword>
<dbReference type="EMBL" id="CAJNOC010000902">
    <property type="protein sequence ID" value="CAF0815321.1"/>
    <property type="molecule type" value="Genomic_DNA"/>
</dbReference>
<keyword evidence="4 6" id="KW-0378">Hydrolase</keyword>
<evidence type="ECO:0000313" key="8">
    <source>
        <dbReference type="Proteomes" id="UP000663879"/>
    </source>
</evidence>
<evidence type="ECO:0000256" key="1">
    <source>
        <dbReference type="ARBA" id="ARBA00009915"/>
    </source>
</evidence>
<dbReference type="InterPro" id="IPR019165">
    <property type="entry name" value="Peptidase_M76_ATP23"/>
</dbReference>
<evidence type="ECO:0000256" key="3">
    <source>
        <dbReference type="ARBA" id="ARBA00022723"/>
    </source>
</evidence>
<dbReference type="AlphaFoldDB" id="A0A813TP11"/>
<name>A0A813TP11_9BILA</name>